<accession>A0AAJ1J917</accession>
<reference evidence="1" key="2">
    <citation type="journal article" date="2022" name="J. Evol. Biol.">
        <title>Pre- and post-association barriers to host switching in sympatric mutualists.</title>
        <authorList>
            <person name="Dinges Z.M."/>
            <person name="Phillips R.K."/>
            <person name="Lively C.M."/>
            <person name="Bashey F."/>
        </authorList>
    </citation>
    <scope>NUCLEOTIDE SEQUENCE</scope>
    <source>
        <strain evidence="1">MC_266_E_2016</strain>
    </source>
</reference>
<dbReference type="EMBL" id="JAILSO010000027">
    <property type="protein sequence ID" value="MDE1478492.1"/>
    <property type="molecule type" value="Genomic_DNA"/>
</dbReference>
<sequence length="51" mass="5753">MPNLITGLDIAKNVFQVYGTDHRGIATIQRTLRRNSVLRFFATLEHALIGI</sequence>
<evidence type="ECO:0000313" key="1">
    <source>
        <dbReference type="EMBL" id="MDE1478492.1"/>
    </source>
</evidence>
<gene>
    <name evidence="1" type="ORF">KKJ01_09675</name>
</gene>
<dbReference type="RefSeq" id="WP_274712446.1">
    <property type="nucleotide sequence ID" value="NZ_JAILSO010000027.1"/>
</dbReference>
<evidence type="ECO:0000313" key="2">
    <source>
        <dbReference type="Proteomes" id="UP001222434"/>
    </source>
</evidence>
<evidence type="ECO:0008006" key="3">
    <source>
        <dbReference type="Google" id="ProtNLM"/>
    </source>
</evidence>
<dbReference type="AlphaFoldDB" id="A0AAJ1J917"/>
<name>A0AAJ1J917_XENBV</name>
<reference evidence="1" key="1">
    <citation type="submission" date="2021-08" db="EMBL/GenBank/DDBJ databases">
        <authorList>
            <person name="Papudeshi B."/>
            <person name="Bashey-Visser F."/>
        </authorList>
    </citation>
    <scope>NUCLEOTIDE SEQUENCE</scope>
    <source>
        <strain evidence="1">MC_266_E_2016</strain>
    </source>
</reference>
<proteinExistence type="predicted"/>
<dbReference type="Proteomes" id="UP001222434">
    <property type="component" value="Unassembled WGS sequence"/>
</dbReference>
<comment type="caution">
    <text evidence="1">The sequence shown here is derived from an EMBL/GenBank/DDBJ whole genome shotgun (WGS) entry which is preliminary data.</text>
</comment>
<protein>
    <recommendedName>
        <fullName evidence="3">Transposase</fullName>
    </recommendedName>
</protein>
<organism evidence="1 2">
    <name type="scientific">Xenorhabdus bovienii</name>
    <name type="common">Xenorhabdus nematophila subsp. bovienii</name>
    <dbReference type="NCBI Taxonomy" id="40576"/>
    <lineage>
        <taxon>Bacteria</taxon>
        <taxon>Pseudomonadati</taxon>
        <taxon>Pseudomonadota</taxon>
        <taxon>Gammaproteobacteria</taxon>
        <taxon>Enterobacterales</taxon>
        <taxon>Morganellaceae</taxon>
        <taxon>Xenorhabdus</taxon>
    </lineage>
</organism>